<feature type="transmembrane region" description="Helical" evidence="1">
    <location>
        <begin position="204"/>
        <end position="220"/>
    </location>
</feature>
<comment type="caution">
    <text evidence="2">The sequence shown here is derived from an EMBL/GenBank/DDBJ whole genome shotgun (WGS) entry which is preliminary data.</text>
</comment>
<evidence type="ECO:0000313" key="3">
    <source>
        <dbReference type="Proteomes" id="UP000233375"/>
    </source>
</evidence>
<evidence type="ECO:0000256" key="1">
    <source>
        <dbReference type="SAM" id="Phobius"/>
    </source>
</evidence>
<sequence length="240" mass="26257">MKPIQKTIPSLASNSVHLAVLLGIVGGFLDAYTFISRDGVFANAQTGNIVLFAVNLATGEWKSALVFIPPILAFIIGVLVSEIVKIPFLRELLYSYRRSILILECLVLIIVGFLPSSVPNIIVTTSLAFVSSLQISTFNKLDKWAYNSTMTTGSLRTATQAAYAAFIYHNAEAKKQFKQFFVIIISFLFGALLGTFTTTFIGNTSIWIAAGVLVIALILYHRDKGYIRKTAALTKHISNG</sequence>
<keyword evidence="1" id="KW-0472">Membrane</keyword>
<feature type="transmembrane region" description="Helical" evidence="1">
    <location>
        <begin position="12"/>
        <end position="35"/>
    </location>
</feature>
<keyword evidence="1" id="KW-0812">Transmembrane</keyword>
<dbReference type="OrthoDB" id="7057004at2"/>
<feature type="transmembrane region" description="Helical" evidence="1">
    <location>
        <begin position="180"/>
        <end position="198"/>
    </location>
</feature>
<evidence type="ECO:0000313" key="2">
    <source>
        <dbReference type="EMBL" id="PKG22965.1"/>
    </source>
</evidence>
<reference evidence="2 3" key="1">
    <citation type="journal article" date="2003" name="Int. J. Syst. Evol. Microbiol.">
        <title>Bacillus nealsonii sp. nov., isolated from a spacecraft-assembly facility, whose spores are gamma-radiation resistant.</title>
        <authorList>
            <person name="Venkateswaran K."/>
            <person name="Kempf M."/>
            <person name="Chen F."/>
            <person name="Satomi M."/>
            <person name="Nicholson W."/>
            <person name="Kern R."/>
        </authorList>
    </citation>
    <scope>NUCLEOTIDE SEQUENCE [LARGE SCALE GENOMIC DNA]</scope>
    <source>
        <strain evidence="2 3">FO-92</strain>
    </source>
</reference>
<dbReference type="EMBL" id="PISE01000031">
    <property type="protein sequence ID" value="PKG22965.1"/>
    <property type="molecule type" value="Genomic_DNA"/>
</dbReference>
<dbReference type="PANTHER" id="PTHR37314">
    <property type="entry name" value="SLR0142 PROTEIN"/>
    <property type="match status" value="1"/>
</dbReference>
<protein>
    <submittedName>
        <fullName evidence="2">DUF1275 domain-containing protein</fullName>
    </submittedName>
</protein>
<gene>
    <name evidence="2" type="ORF">CWS01_14935</name>
</gene>
<dbReference type="Proteomes" id="UP000233375">
    <property type="component" value="Unassembled WGS sequence"/>
</dbReference>
<feature type="transmembrane region" description="Helical" evidence="1">
    <location>
        <begin position="96"/>
        <end position="115"/>
    </location>
</feature>
<proteinExistence type="predicted"/>
<name>A0A2N0Z0D0_9BACI</name>
<dbReference type="PANTHER" id="PTHR37314:SF4">
    <property type="entry name" value="UPF0700 TRANSMEMBRANE PROTEIN YOAK"/>
    <property type="match status" value="1"/>
</dbReference>
<keyword evidence="3" id="KW-1185">Reference proteome</keyword>
<feature type="transmembrane region" description="Helical" evidence="1">
    <location>
        <begin position="64"/>
        <end position="84"/>
    </location>
</feature>
<accession>A0A2N0Z0D0</accession>
<dbReference type="RefSeq" id="WP_101177987.1">
    <property type="nucleotide sequence ID" value="NZ_PISE01000031.1"/>
</dbReference>
<keyword evidence="1" id="KW-1133">Transmembrane helix</keyword>
<dbReference type="InterPro" id="IPR010699">
    <property type="entry name" value="DUF1275"/>
</dbReference>
<organism evidence="2 3">
    <name type="scientific">Niallia nealsonii</name>
    <dbReference type="NCBI Taxonomy" id="115979"/>
    <lineage>
        <taxon>Bacteria</taxon>
        <taxon>Bacillati</taxon>
        <taxon>Bacillota</taxon>
        <taxon>Bacilli</taxon>
        <taxon>Bacillales</taxon>
        <taxon>Bacillaceae</taxon>
        <taxon>Niallia</taxon>
    </lineage>
</organism>
<dbReference type="AlphaFoldDB" id="A0A2N0Z0D0"/>
<dbReference type="Pfam" id="PF06912">
    <property type="entry name" value="DUF1275"/>
    <property type="match status" value="1"/>
</dbReference>